<keyword evidence="3" id="KW-1185">Reference proteome</keyword>
<accession>A0A1H8B555</accession>
<dbReference type="STRING" id="245187.SAMN04488003_104169"/>
<protein>
    <recommendedName>
        <fullName evidence="4">DUF3306 domain-containing protein</fullName>
    </recommendedName>
</protein>
<feature type="compositionally biased region" description="Low complexity" evidence="1">
    <location>
        <begin position="191"/>
        <end position="202"/>
    </location>
</feature>
<evidence type="ECO:0000313" key="2">
    <source>
        <dbReference type="EMBL" id="SEM78051.1"/>
    </source>
</evidence>
<dbReference type="AlphaFoldDB" id="A0A1H8B555"/>
<evidence type="ECO:0000313" key="3">
    <source>
        <dbReference type="Proteomes" id="UP000199585"/>
    </source>
</evidence>
<dbReference type="RefSeq" id="WP_089899659.1">
    <property type="nucleotide sequence ID" value="NZ_FOCI01000004.1"/>
</dbReference>
<feature type="region of interest" description="Disordered" evidence="1">
    <location>
        <begin position="191"/>
        <end position="216"/>
    </location>
</feature>
<feature type="region of interest" description="Disordered" evidence="1">
    <location>
        <begin position="1"/>
        <end position="43"/>
    </location>
</feature>
<dbReference type="Pfam" id="PF11748">
    <property type="entry name" value="DUF3306"/>
    <property type="match status" value="1"/>
</dbReference>
<dbReference type="InterPro" id="IPR021735">
    <property type="entry name" value="DUF3306"/>
</dbReference>
<reference evidence="2 3" key="1">
    <citation type="submission" date="2016-10" db="EMBL/GenBank/DDBJ databases">
        <authorList>
            <person name="de Groot N.N."/>
        </authorList>
    </citation>
    <scope>NUCLEOTIDE SEQUENCE [LARGE SCALE GENOMIC DNA]</scope>
    <source>
        <strain evidence="2 3">DSM 16213</strain>
    </source>
</reference>
<evidence type="ECO:0008006" key="4">
    <source>
        <dbReference type="Google" id="ProtNLM"/>
    </source>
</evidence>
<dbReference type="Proteomes" id="UP000199585">
    <property type="component" value="Unassembled WGS sequence"/>
</dbReference>
<sequence length="216" mass="22965">MTASGDGFLGRWSRRKREARADDDVADTDVAHVSTPDLATEPEPLGVTLTEDELASLPPIADLTEGSDIRMFLQAGVPRALRSAALRKVWMLTPAIRDYKNPAVDYAWDYNTPGGVPGDGLAPSPQRAAQMLRDLFAPHAPLPVAPTRDPSSLDDDAPEERPHVADAAPLAVESVRREAVAAPAPVVPEATAAVHPATAPETAPRKRHGGALPSWT</sequence>
<proteinExistence type="predicted"/>
<feature type="region of interest" description="Disordered" evidence="1">
    <location>
        <begin position="140"/>
        <end position="161"/>
    </location>
</feature>
<dbReference type="EMBL" id="FOCI01000004">
    <property type="protein sequence ID" value="SEM78051.1"/>
    <property type="molecule type" value="Genomic_DNA"/>
</dbReference>
<name>A0A1H8B555_9RHOB</name>
<dbReference type="OrthoDB" id="8100830at2"/>
<evidence type="ECO:0000256" key="1">
    <source>
        <dbReference type="SAM" id="MobiDB-lite"/>
    </source>
</evidence>
<organism evidence="2 3">
    <name type="scientific">Loktanella fryxellensis</name>
    <dbReference type="NCBI Taxonomy" id="245187"/>
    <lineage>
        <taxon>Bacteria</taxon>
        <taxon>Pseudomonadati</taxon>
        <taxon>Pseudomonadota</taxon>
        <taxon>Alphaproteobacteria</taxon>
        <taxon>Rhodobacterales</taxon>
        <taxon>Roseobacteraceae</taxon>
        <taxon>Loktanella</taxon>
    </lineage>
</organism>
<gene>
    <name evidence="2" type="ORF">SAMN04488003_104169</name>
</gene>